<evidence type="ECO:0000313" key="3">
    <source>
        <dbReference type="Proteomes" id="UP000299102"/>
    </source>
</evidence>
<reference evidence="2 3" key="1">
    <citation type="journal article" date="2019" name="Commun. Biol.">
        <title>The bagworm genome reveals a unique fibroin gene that provides high tensile strength.</title>
        <authorList>
            <person name="Kono N."/>
            <person name="Nakamura H."/>
            <person name="Ohtoshi R."/>
            <person name="Tomita M."/>
            <person name="Numata K."/>
            <person name="Arakawa K."/>
        </authorList>
    </citation>
    <scope>NUCLEOTIDE SEQUENCE [LARGE SCALE GENOMIC DNA]</scope>
</reference>
<organism evidence="2 3">
    <name type="scientific">Eumeta variegata</name>
    <name type="common">Bagworm moth</name>
    <name type="synonym">Eumeta japonica</name>
    <dbReference type="NCBI Taxonomy" id="151549"/>
    <lineage>
        <taxon>Eukaryota</taxon>
        <taxon>Metazoa</taxon>
        <taxon>Ecdysozoa</taxon>
        <taxon>Arthropoda</taxon>
        <taxon>Hexapoda</taxon>
        <taxon>Insecta</taxon>
        <taxon>Pterygota</taxon>
        <taxon>Neoptera</taxon>
        <taxon>Endopterygota</taxon>
        <taxon>Lepidoptera</taxon>
        <taxon>Glossata</taxon>
        <taxon>Ditrysia</taxon>
        <taxon>Tineoidea</taxon>
        <taxon>Psychidae</taxon>
        <taxon>Oiketicinae</taxon>
        <taxon>Eumeta</taxon>
    </lineage>
</organism>
<comment type="caution">
    <text evidence="2">The sequence shown here is derived from an EMBL/GenBank/DDBJ whole genome shotgun (WGS) entry which is preliminary data.</text>
</comment>
<sequence>MIGKPILEKLVEIYVKIRGFLDLLEHGLCCRLNALNDRSVSLLPLWVLYRQADTNVVNKLYPYAKKRLLARRQQTFLRMYRHTPAWRIKFFINLWPGQSKYVKESVIGKLAAINKLALRLEESRSSYVAELEREKARGRERWKLRKGHFDVPEKLKAIRKAVEAKPDPRPQNYAEAAAKPKPLAEAAPKTPGPQVRCGASHTLIISSKCEIHTTKHIVTKLRKVVDAGQMGLAADQLRKARNQKEVTSCSSTEDA</sequence>
<dbReference type="AlphaFoldDB" id="A0A4C1X4R3"/>
<protein>
    <submittedName>
        <fullName evidence="2">Uncharacterized protein</fullName>
    </submittedName>
</protein>
<evidence type="ECO:0000313" key="2">
    <source>
        <dbReference type="EMBL" id="GBP57359.1"/>
    </source>
</evidence>
<dbReference type="OrthoDB" id="10022108at2759"/>
<feature type="region of interest" description="Disordered" evidence="1">
    <location>
        <begin position="164"/>
        <end position="195"/>
    </location>
</feature>
<accession>A0A4C1X4R3</accession>
<dbReference type="Proteomes" id="UP000299102">
    <property type="component" value="Unassembled WGS sequence"/>
</dbReference>
<evidence type="ECO:0000256" key="1">
    <source>
        <dbReference type="SAM" id="MobiDB-lite"/>
    </source>
</evidence>
<feature type="compositionally biased region" description="Low complexity" evidence="1">
    <location>
        <begin position="174"/>
        <end position="189"/>
    </location>
</feature>
<proteinExistence type="predicted"/>
<keyword evidence="3" id="KW-1185">Reference proteome</keyword>
<gene>
    <name evidence="2" type="ORF">EVAR_27389_1</name>
</gene>
<dbReference type="EMBL" id="BGZK01000714">
    <property type="protein sequence ID" value="GBP57359.1"/>
    <property type="molecule type" value="Genomic_DNA"/>
</dbReference>
<name>A0A4C1X4R3_EUMVA</name>